<proteinExistence type="predicted"/>
<dbReference type="SUPFAM" id="SSF52047">
    <property type="entry name" value="RNI-like"/>
    <property type="match status" value="1"/>
</dbReference>
<dbReference type="NCBIfam" id="TIGR04183">
    <property type="entry name" value="Por_Secre_tail"/>
    <property type="match status" value="1"/>
</dbReference>
<dbReference type="PANTHER" id="PTHR47566">
    <property type="match status" value="1"/>
</dbReference>
<dbReference type="NCBIfam" id="TIGR01451">
    <property type="entry name" value="B_ant_repeat"/>
    <property type="match status" value="1"/>
</dbReference>
<evidence type="ECO:0000259" key="6">
    <source>
        <dbReference type="Pfam" id="PF24595"/>
    </source>
</evidence>
<dbReference type="Pfam" id="PF18962">
    <property type="entry name" value="Por_Secre_tail"/>
    <property type="match status" value="1"/>
</dbReference>
<dbReference type="STRING" id="1423959.SAMN05444407_104421"/>
<dbReference type="InterPro" id="IPR055353">
    <property type="entry name" value="DUF7619"/>
</dbReference>
<accession>A0A1M7BJT6</accession>
<keyword evidence="9" id="KW-1185">Reference proteome</keyword>
<evidence type="ECO:0000256" key="3">
    <source>
        <dbReference type="ARBA" id="ARBA00022737"/>
    </source>
</evidence>
<dbReference type="RefSeq" id="WP_066696151.1">
    <property type="nucleotide sequence ID" value="NZ_FRBM01000004.1"/>
</dbReference>
<feature type="signal peptide" evidence="4">
    <location>
        <begin position="1"/>
        <end position="18"/>
    </location>
</feature>
<evidence type="ECO:0000256" key="1">
    <source>
        <dbReference type="ARBA" id="ARBA00022614"/>
    </source>
</evidence>
<gene>
    <name evidence="7" type="ORF">BBH99_08655</name>
    <name evidence="8" type="ORF">SAMN05444407_104421</name>
</gene>
<organism evidence="8 10">
    <name type="scientific">Chryseobacterium contaminans</name>
    <dbReference type="NCBI Taxonomy" id="1423959"/>
    <lineage>
        <taxon>Bacteria</taxon>
        <taxon>Pseudomonadati</taxon>
        <taxon>Bacteroidota</taxon>
        <taxon>Flavobacteriia</taxon>
        <taxon>Flavobacteriales</taxon>
        <taxon>Weeksellaceae</taxon>
        <taxon>Chryseobacterium group</taxon>
        <taxon>Chryseobacterium</taxon>
    </lineage>
</organism>
<feature type="domain" description="DUF7619" evidence="6">
    <location>
        <begin position="553"/>
        <end position="684"/>
    </location>
</feature>
<name>A0A1M7BJT6_9FLAO</name>
<dbReference type="Proteomes" id="UP000093508">
    <property type="component" value="Unassembled WGS sequence"/>
</dbReference>
<keyword evidence="2 4" id="KW-0732">Signal</keyword>
<evidence type="ECO:0000259" key="5">
    <source>
        <dbReference type="Pfam" id="PF18962"/>
    </source>
</evidence>
<reference evidence="7 9" key="1">
    <citation type="submission" date="2016-07" db="EMBL/GenBank/DDBJ databases">
        <authorList>
            <person name="Jeong J.-J."/>
            <person name="Kim D.W."/>
            <person name="Sang M.K."/>
            <person name="Choi I.-G."/>
            <person name="Kim K.D."/>
        </authorList>
    </citation>
    <scope>NUCLEOTIDE SEQUENCE [LARGE SCALE GENOMIC DNA]</scope>
    <source>
        <strain evidence="7 9">C-26</strain>
    </source>
</reference>
<dbReference type="AlphaFoldDB" id="A0A1M7BJT6"/>
<dbReference type="Proteomes" id="UP000184069">
    <property type="component" value="Unassembled WGS sequence"/>
</dbReference>
<dbReference type="InterPro" id="IPR047589">
    <property type="entry name" value="DUF11_rpt"/>
</dbReference>
<keyword evidence="3" id="KW-0677">Repeat</keyword>
<evidence type="ECO:0000313" key="8">
    <source>
        <dbReference type="EMBL" id="SHL55204.1"/>
    </source>
</evidence>
<dbReference type="InterPro" id="IPR052574">
    <property type="entry name" value="CDIRP"/>
</dbReference>
<dbReference type="PANTHER" id="PTHR47566:SF1">
    <property type="entry name" value="PROTEIN NUD1"/>
    <property type="match status" value="1"/>
</dbReference>
<feature type="chain" id="PRO_5009924192" evidence="4">
    <location>
        <begin position="19"/>
        <end position="771"/>
    </location>
</feature>
<dbReference type="OrthoDB" id="1110367at2"/>
<reference evidence="8 10" key="2">
    <citation type="submission" date="2016-11" db="EMBL/GenBank/DDBJ databases">
        <authorList>
            <person name="Jaros S."/>
            <person name="Januszkiewicz K."/>
            <person name="Wedrychowicz H."/>
        </authorList>
    </citation>
    <scope>NUCLEOTIDE SEQUENCE [LARGE SCALE GENOMIC DNA]</scope>
    <source>
        <strain evidence="8 10">DSM 27621</strain>
    </source>
</reference>
<dbReference type="EMBL" id="FRBM01000004">
    <property type="protein sequence ID" value="SHL55204.1"/>
    <property type="molecule type" value="Genomic_DNA"/>
</dbReference>
<evidence type="ECO:0000313" key="10">
    <source>
        <dbReference type="Proteomes" id="UP000184069"/>
    </source>
</evidence>
<evidence type="ECO:0000313" key="9">
    <source>
        <dbReference type="Proteomes" id="UP000093508"/>
    </source>
</evidence>
<evidence type="ECO:0000256" key="4">
    <source>
        <dbReference type="SAM" id="SignalP"/>
    </source>
</evidence>
<dbReference type="GO" id="GO:0035591">
    <property type="term" value="F:signaling adaptor activity"/>
    <property type="evidence" value="ECO:0007669"/>
    <property type="project" value="TreeGrafter"/>
</dbReference>
<dbReference type="EMBL" id="MAYF01000224">
    <property type="protein sequence ID" value="OCA78348.1"/>
    <property type="molecule type" value="Genomic_DNA"/>
</dbReference>
<protein>
    <submittedName>
        <fullName evidence="8">Conserved repeat domain-containing protein/Por secretion system C-terminal sorting domain-containing protein</fullName>
    </submittedName>
</protein>
<dbReference type="InterPro" id="IPR032675">
    <property type="entry name" value="LRR_dom_sf"/>
</dbReference>
<sequence length="771" mass="84736">MKKLYLVFLMTMFSALQAQIVNIPDTNFKSILLSNVPNAVLAFDLMNNPTIIDKNHDGEIQLSEAANISKLNIRVTYFPANYSQLFNSLVSMEGIQSFTNLTSLDIDGLPLLQTLDLSNNTLLYNLEVSRCYVLSSLNLQGCSQLHDMEIFASKIASINLSGLTNLYDVSILQCQLENIYLNNNTNLNSLNLALNKLQTIPINQTPNLKFLTLTQNQISTLDFSGFPKLEALGVSLNKFITIDLSQNKNLTSFYCDKNPFLQSLFIKNGIHNLGSTPTNTSSFTDTPSLVYICADDFEIPNIISLLPSANTCVVNSYCSFTPGGTFYNIQGNTKVDANNNGCDANDANKAFQKFSITGGGVTGTMIANTSGDFSLSVQPGSHTVTPVLENPAYFNISPTSFTASFPQQTSPFIQNLCITPNGVHNDLETVIVPVTAASPGFESKYKIVYKNKGNTTQSGTLVFNYNENITDYMSATLSPSSQSSGTLNWNFTNLLPFETREIRVTLKLNAPTQTPAVNGGDILHYTAQINGATDETPIDNNFALNQTVVNSFDPNDKTCLEGTSITKTQVGDYVHYLIRFENTGTANARNIVVKDEIDTSKFDISSLITLNGSHNYVTRITNSNIVEFIFENIQLPFDDANNDGYVAFKIKTKSTLNTGDTFSNTAKIYFDYNAPVVTNTYITTISGSLATSEIKNDKNTISIYPNPVKDILSIKSPDEVTKVEIYDVAGRVINSMGAKGKTVNVSDLPKGNYLIKLFLKDKFSVQKFIKD</sequence>
<keyword evidence="1" id="KW-0433">Leucine-rich repeat</keyword>
<evidence type="ECO:0000256" key="2">
    <source>
        <dbReference type="ARBA" id="ARBA00022729"/>
    </source>
</evidence>
<feature type="domain" description="Secretion system C-terminal sorting" evidence="5">
    <location>
        <begin position="703"/>
        <end position="769"/>
    </location>
</feature>
<dbReference type="Pfam" id="PF24595">
    <property type="entry name" value="DUF7619"/>
    <property type="match status" value="1"/>
</dbReference>
<dbReference type="Gene3D" id="3.80.10.10">
    <property type="entry name" value="Ribonuclease Inhibitor"/>
    <property type="match status" value="1"/>
</dbReference>
<evidence type="ECO:0000313" key="7">
    <source>
        <dbReference type="EMBL" id="OCA78348.1"/>
    </source>
</evidence>
<dbReference type="InterPro" id="IPR026444">
    <property type="entry name" value="Secre_tail"/>
</dbReference>